<accession>A0ACA9KTZ9</accession>
<dbReference type="EMBL" id="CAJVPU010002007">
    <property type="protein sequence ID" value="CAG8493307.1"/>
    <property type="molecule type" value="Genomic_DNA"/>
</dbReference>
<evidence type="ECO:0000313" key="1">
    <source>
        <dbReference type="EMBL" id="CAG8493307.1"/>
    </source>
</evidence>
<comment type="caution">
    <text evidence="1">The sequence shown here is derived from an EMBL/GenBank/DDBJ whole genome shotgun (WGS) entry which is preliminary data.</text>
</comment>
<organism evidence="1 2">
    <name type="scientific">Dentiscutata heterogama</name>
    <dbReference type="NCBI Taxonomy" id="1316150"/>
    <lineage>
        <taxon>Eukaryota</taxon>
        <taxon>Fungi</taxon>
        <taxon>Fungi incertae sedis</taxon>
        <taxon>Mucoromycota</taxon>
        <taxon>Glomeromycotina</taxon>
        <taxon>Glomeromycetes</taxon>
        <taxon>Diversisporales</taxon>
        <taxon>Gigasporaceae</taxon>
        <taxon>Dentiscutata</taxon>
    </lineage>
</organism>
<sequence>ICASPEMVIWAFSLPGMVLGLSLLSCVRSSPGLVLQTFLCLFFAGFGALDFLVFALCQVFCRVWSCVCSLPGLVFWSFLYLFFARFGVLNFLIFFARFGDLDFLVFILHWVWCFGLSCVYFSLRRVLCRFGVLDFLVFVLCQESCFGLDCSSLGLVIWTFLLFCVCSSPGLVLWTFLCLFFARNGALDLTVVISLVFLSFLYLFFAGFGALNFLVFVLRWEWCFGFNYSDKFFARFGDLNFLSFLSSPDEICEIVPSQKGIDKINIRGYLMVKDKYPHNHFPQASSAEVAKSIANIKEQAKETNDQPAQ</sequence>
<gene>
    <name evidence="1" type="ORF">DHETER_LOCUS2658</name>
</gene>
<feature type="non-terminal residue" evidence="1">
    <location>
        <position position="1"/>
    </location>
</feature>
<reference evidence="1" key="1">
    <citation type="submission" date="2021-06" db="EMBL/GenBank/DDBJ databases">
        <authorList>
            <person name="Kallberg Y."/>
            <person name="Tangrot J."/>
            <person name="Rosling A."/>
        </authorList>
    </citation>
    <scope>NUCLEOTIDE SEQUENCE</scope>
    <source>
        <strain evidence="1">IL203A</strain>
    </source>
</reference>
<proteinExistence type="predicted"/>
<keyword evidence="2" id="KW-1185">Reference proteome</keyword>
<dbReference type="Proteomes" id="UP000789702">
    <property type="component" value="Unassembled WGS sequence"/>
</dbReference>
<name>A0ACA9KTZ9_9GLOM</name>
<evidence type="ECO:0000313" key="2">
    <source>
        <dbReference type="Proteomes" id="UP000789702"/>
    </source>
</evidence>
<protein>
    <submittedName>
        <fullName evidence="1">4685_t:CDS:1</fullName>
    </submittedName>
</protein>